<organism evidence="1 2">
    <name type="scientific">Meishania litoralis</name>
    <dbReference type="NCBI Taxonomy" id="3434685"/>
    <lineage>
        <taxon>Bacteria</taxon>
        <taxon>Pseudomonadati</taxon>
        <taxon>Bacteroidota</taxon>
        <taxon>Flavobacteriia</taxon>
        <taxon>Flavobacteriales</taxon>
        <taxon>Flavobacteriaceae</taxon>
        <taxon>Meishania</taxon>
    </lineage>
</organism>
<comment type="caution">
    <text evidence="1">The sequence shown here is derived from an EMBL/GenBank/DDBJ whole genome shotgun (WGS) entry which is preliminary data.</text>
</comment>
<accession>A0ACC7LK99</accession>
<protein>
    <submittedName>
        <fullName evidence="1">Uncharacterized protein</fullName>
    </submittedName>
</protein>
<sequence>MPFTPDNFRNALFKGGSKEFQLLGLDAFVNALEKDFFSSIYLTKRLNEKNECLLTLELTCNLSLAGLLFHFKKDEWGAFHSKGYSLTRHLKILESKNPFFIDVDEFSIFLKDTAIIINRIHSRSITVELQNIVSEIGRHYVYMTKELGEMPFEIYIPVFDSDEEELHIDSLLDGPVFIERDKKEYYRYWGLYFESEKNPLIYELEKRALLPGSLFIFP</sequence>
<proteinExistence type="predicted"/>
<keyword evidence="2" id="KW-1185">Reference proteome</keyword>
<name>A0ACC7LK99_9FLAO</name>
<reference evidence="1" key="1">
    <citation type="submission" date="2024-09" db="EMBL/GenBank/DDBJ databases">
        <authorList>
            <person name="Liu J."/>
        </authorList>
    </citation>
    <scope>NUCLEOTIDE SEQUENCE</scope>
    <source>
        <strain evidence="1">NBU2967</strain>
    </source>
</reference>
<gene>
    <name evidence="1" type="ORF">ACEZ3G_11785</name>
</gene>
<evidence type="ECO:0000313" key="2">
    <source>
        <dbReference type="Proteomes" id="UP001595191"/>
    </source>
</evidence>
<evidence type="ECO:0000313" key="1">
    <source>
        <dbReference type="EMBL" id="MFH6604161.1"/>
    </source>
</evidence>
<dbReference type="Proteomes" id="UP001595191">
    <property type="component" value="Unassembled WGS sequence"/>
</dbReference>
<dbReference type="EMBL" id="JBHFPV010000002">
    <property type="protein sequence ID" value="MFH6604161.1"/>
    <property type="molecule type" value="Genomic_DNA"/>
</dbReference>